<keyword evidence="3" id="KW-1185">Reference proteome</keyword>
<gene>
    <name evidence="2" type="ORF">HZI73_10000</name>
</gene>
<evidence type="ECO:0000313" key="2">
    <source>
        <dbReference type="EMBL" id="QUI22614.1"/>
    </source>
</evidence>
<evidence type="ECO:0000259" key="1">
    <source>
        <dbReference type="PROSITE" id="PS51186"/>
    </source>
</evidence>
<dbReference type="Pfam" id="PF00583">
    <property type="entry name" value="Acetyltransf_1"/>
    <property type="match status" value="1"/>
</dbReference>
<evidence type="ECO:0000313" key="3">
    <source>
        <dbReference type="Proteomes" id="UP000683246"/>
    </source>
</evidence>
<dbReference type="Gene3D" id="3.40.630.30">
    <property type="match status" value="1"/>
</dbReference>
<dbReference type="AlphaFoldDB" id="A0A8J8MJ57"/>
<dbReference type="InterPro" id="IPR016181">
    <property type="entry name" value="Acyl_CoA_acyltransferase"/>
</dbReference>
<dbReference type="SUPFAM" id="SSF55729">
    <property type="entry name" value="Acyl-CoA N-acyltransferases (Nat)"/>
    <property type="match status" value="1"/>
</dbReference>
<protein>
    <submittedName>
        <fullName evidence="2">GNAT family N-acetyltransferase</fullName>
    </submittedName>
</protein>
<accession>A0A8J8MJ57</accession>
<dbReference type="GO" id="GO:0016747">
    <property type="term" value="F:acyltransferase activity, transferring groups other than amino-acyl groups"/>
    <property type="evidence" value="ECO:0007669"/>
    <property type="project" value="InterPro"/>
</dbReference>
<proteinExistence type="predicted"/>
<reference evidence="2" key="1">
    <citation type="submission" date="2020-07" db="EMBL/GenBank/DDBJ databases">
        <title>Vallitalea pronyensis genome.</title>
        <authorList>
            <person name="Postec A."/>
        </authorList>
    </citation>
    <scope>NUCLEOTIDE SEQUENCE</scope>
    <source>
        <strain evidence="2">FatNI3</strain>
    </source>
</reference>
<organism evidence="2 3">
    <name type="scientific">Vallitalea pronyensis</name>
    <dbReference type="NCBI Taxonomy" id="1348613"/>
    <lineage>
        <taxon>Bacteria</taxon>
        <taxon>Bacillati</taxon>
        <taxon>Bacillota</taxon>
        <taxon>Clostridia</taxon>
        <taxon>Lachnospirales</taxon>
        <taxon>Vallitaleaceae</taxon>
        <taxon>Vallitalea</taxon>
    </lineage>
</organism>
<dbReference type="Proteomes" id="UP000683246">
    <property type="component" value="Chromosome"/>
</dbReference>
<sequence length="1025" mass="117790">MNDIKIVMYEHGYAQPLADMWNKSGENWGGEDVIKTAEDIINENESMGNICAYLALDGEEVVGYCSFSEYKQDEGASYIPLLNVRPDCIGKKIGKKLVLECVNKAMGEKWPRLDLYTWQGNDKAVPLYKKCGFFWENRDDSTHLMNFIPYVMRTEAVKEFFEVFDWYKDNKRDIKVECDGRLEGDFDYFDYRWEKDGLNLAMEFERRGRGLTCIKTNDYLIRARVTKQNLVSGRDYDITYEVVNISGKPLHVAIEGVEDKNIAFDFEYAGDIKGQEKIVANYHLDAIDEPQDKWKTHPCVTAQVTINGQKALFKVGINPKLPIKMAIGDQENPRVIGENTCYVDIENGFDEEMTMTCRLASTDVVTFDEPEITCTIKASEKVSIPVKCQVLTYGFYNQMIDVVINTKNETLEHQAKLRGAFRGRHGRYHGEDEKNYFIYNGSYCVNLFKKNNALSLKRLGGHEKDALYIIVPLLGKPYFNELENKKPEYVELISKETSEMMKAHYPLEKKSGIELDVCIELLEEGIINTFVEIVNVTDDHNFDTLYVTQQFYQLCYNSHLPYDGSIMRTPNADGMLPYKWDSNKLDEPWVFSQYEGTRCIGWDPSMNVTLNHVFLSLETEIKDLKPGEGFVTQPVTCAVDAFDTWQAFRRYMGHTTPVDPVKQDFQCVVNDNNPFIEESKVAITFEEAKKIPIEGKVNAISQMGAFGPMEQKLTYTDNKAAFTLSYNKVPEMDVLHMDIDTINKCISREKAIFFKGSDAVVTESYMEHDVEVYKVSNGLVTMKSAPSFASGIYSLSYKGHEWLDSSFPTPAIKGWWNYWTGGMHTKPEKLSYASAYEEVKHAEFVHQKDNMGNMWSGIKTTLSIDKQKELKGIVIEEYFLLLPGVPVICQYAVITQNMDKYLLGEKAIRLMFIKAGDDVKDNYVWGDNRGQKEMYRCMGSEFDFYVKKYMIHGSNKQDYLMTRLLSEGNIHEFYHTNGVNFTEDFHKLNMPHGTKKATKPSFILFSKDMLDDVVLEDLYGIQFDV</sequence>
<dbReference type="InterPro" id="IPR000182">
    <property type="entry name" value="GNAT_dom"/>
</dbReference>
<dbReference type="KEGG" id="vpy:HZI73_10000"/>
<dbReference type="CDD" id="cd04301">
    <property type="entry name" value="NAT_SF"/>
    <property type="match status" value="1"/>
</dbReference>
<dbReference type="EMBL" id="CP058649">
    <property type="protein sequence ID" value="QUI22614.1"/>
    <property type="molecule type" value="Genomic_DNA"/>
</dbReference>
<dbReference type="PROSITE" id="PS51186">
    <property type="entry name" value="GNAT"/>
    <property type="match status" value="1"/>
</dbReference>
<name>A0A8J8MJ57_9FIRM</name>
<dbReference type="RefSeq" id="WP_212698104.1">
    <property type="nucleotide sequence ID" value="NZ_CP058649.1"/>
</dbReference>
<feature type="domain" description="N-acetyltransferase" evidence="1">
    <location>
        <begin position="4"/>
        <end position="157"/>
    </location>
</feature>